<sequence length="1061" mass="117862">MPSNPPNNTFIRPGIDPWNPKSDSRTILDLVEHNAVRNPDHVFAIQLQKDPGSSDSIRRTNITHRSLKQAVLACGERLKRDLSLEYGQDLPEEPAPVALLMESDVCLIVYVFALMWLRIPVVLLSARLSPVAIHHLLLETGSSNIIVSAGLRRRAEACLTISETVVSVRLQDQVPFEDFFPHGKASANEPSLVQNKYPSQKRCLVFHSSGTTGMPKPIHHTDRYFLAFASCHEIGTAPSGPSFSTLPLFHAFGWVPPCLSLSIGMPVCFPPRSTVPNAQAMFEQLSLTKAASLVSVPSILEDFALAPNLVDASLTKLSFVAFGGGRLKETAGRKLASLGVKLLNHFGATETGPLAPLFNPDATYDWHYFRLRSDINVQVLSNGADEDGQERFQLTIRPLGWDHDFQLQDNFVRNPRSQGPDYTATGRKDDVLVLANGEKFQPGIVEAQLIEEPGVKAVVAFGNDQTEVGVLLQPASNIAEEEQVEFIESIWPTIERANRSVEAYAQITSRRSLLVVPHDTVLPRSDKGSILRKDVYAMFAGEIEKVYKSLETLSDGQAVVLRTAFLAEDISKLIHETAHLNVKSEEFTHDDDLFELGLDSLQATQLRRRLQASVKQCEDELLADRMLPLDFVYRFPSVNKMTNALRGDEAQESDLDQLATQFAFNHYDLPVVASHTALVTGATGGLGSNLVAHFARMASVSTVVCLLRPRSGIDARTRLLQVLSEKKIKLNEDELEKLCVMECNTSQSELGLQKPQYQRLLNSVRWIVQAGWPMDFKLRLGSFEESFRTLHNLLALTKGIDMLHGQARTAKFIFISSISTVGNWSEITGEALVSEQFVPQHSCAIDIGYAKAKRVCEIIIERASAVTKEQNSESAMSLQYVRIGQLCGSSQTGIWNQEEHLAALIKSSQVLGALPELHGTLSWIPVDIAAQVVCDIAMSKVNHGKTVYHVENPVRQSWSDMLTSISNLLRPGPDASPLPIWPYKTWVESLRQHHLLDRYAGPATKLVPFFEEYFERMAGEGVTLDTFAARQESPVLRRLKGISEREVSEYIARWRDSGFLV</sequence>
<dbReference type="InterPro" id="IPR051414">
    <property type="entry name" value="Adenylate-forming_Reductase"/>
</dbReference>
<dbReference type="PROSITE" id="PS50075">
    <property type="entry name" value="CARRIER"/>
    <property type="match status" value="1"/>
</dbReference>
<dbReference type="InterPro" id="IPR036736">
    <property type="entry name" value="ACP-like_sf"/>
</dbReference>
<dbReference type="Pfam" id="PF23562">
    <property type="entry name" value="AMP-binding_C_3"/>
    <property type="match status" value="1"/>
</dbReference>
<dbReference type="PROSITE" id="PS00012">
    <property type="entry name" value="PHOSPHOPANTETHEINE"/>
    <property type="match status" value="1"/>
</dbReference>
<evidence type="ECO:0000256" key="2">
    <source>
        <dbReference type="ARBA" id="ARBA00022553"/>
    </source>
</evidence>
<reference evidence="4" key="1">
    <citation type="submission" date="2020-01" db="EMBL/GenBank/DDBJ databases">
        <authorList>
            <consortium name="DOE Joint Genome Institute"/>
            <person name="Haridas S."/>
            <person name="Albert R."/>
            <person name="Binder M."/>
            <person name="Bloem J."/>
            <person name="Labutti K."/>
            <person name="Salamov A."/>
            <person name="Andreopoulos B."/>
            <person name="Baker S.E."/>
            <person name="Barry K."/>
            <person name="Bills G."/>
            <person name="Bluhm B.H."/>
            <person name="Cannon C."/>
            <person name="Castanera R."/>
            <person name="Culley D.E."/>
            <person name="Daum C."/>
            <person name="Ezra D."/>
            <person name="Gonzalez J.B."/>
            <person name="Henrissat B."/>
            <person name="Kuo A."/>
            <person name="Liang C."/>
            <person name="Lipzen A."/>
            <person name="Lutzoni F."/>
            <person name="Magnuson J."/>
            <person name="Mondo S."/>
            <person name="Nolan M."/>
            <person name="Ohm R."/>
            <person name="Pangilinan J."/>
            <person name="Park H.-J."/>
            <person name="Ramirez L."/>
            <person name="Alfaro M."/>
            <person name="Sun H."/>
            <person name="Tritt A."/>
            <person name="Yoshinaga Y."/>
            <person name="Zwiers L.-H."/>
            <person name="Turgeon B.G."/>
            <person name="Goodwin S.B."/>
            <person name="Spatafora J.W."/>
            <person name="Crous P.W."/>
            <person name="Grigoriev I.V."/>
        </authorList>
    </citation>
    <scope>NUCLEOTIDE SEQUENCE</scope>
    <source>
        <strain evidence="4">IPT5</strain>
    </source>
</reference>
<dbReference type="InterPro" id="IPR009081">
    <property type="entry name" value="PP-bd_ACP"/>
</dbReference>
<dbReference type="Gene3D" id="1.10.1200.10">
    <property type="entry name" value="ACP-like"/>
    <property type="match status" value="1"/>
</dbReference>
<dbReference type="Pfam" id="PF00501">
    <property type="entry name" value="AMP-binding"/>
    <property type="match status" value="1"/>
</dbReference>
<dbReference type="PANTHER" id="PTHR43439">
    <property type="entry name" value="PHENYLACETATE-COENZYME A LIGASE"/>
    <property type="match status" value="1"/>
</dbReference>
<feature type="domain" description="Carrier" evidence="3">
    <location>
        <begin position="564"/>
        <end position="649"/>
    </location>
</feature>
<name>A0A6A7AX05_9PLEO</name>
<keyword evidence="5" id="KW-1185">Reference proteome</keyword>
<dbReference type="EMBL" id="MU006322">
    <property type="protein sequence ID" value="KAF2847816.1"/>
    <property type="molecule type" value="Genomic_DNA"/>
</dbReference>
<evidence type="ECO:0000256" key="1">
    <source>
        <dbReference type="ARBA" id="ARBA00022450"/>
    </source>
</evidence>
<dbReference type="AlphaFoldDB" id="A0A6A7AX05"/>
<keyword evidence="1" id="KW-0596">Phosphopantetheine</keyword>
<gene>
    <name evidence="4" type="ORF">T440DRAFT_537644</name>
</gene>
<dbReference type="InterPro" id="IPR000873">
    <property type="entry name" value="AMP-dep_synth/lig_dom"/>
</dbReference>
<dbReference type="InterPro" id="IPR042099">
    <property type="entry name" value="ANL_N_sf"/>
</dbReference>
<dbReference type="InterPro" id="IPR036291">
    <property type="entry name" value="NAD(P)-bd_dom_sf"/>
</dbReference>
<dbReference type="Gene3D" id="3.40.50.12780">
    <property type="entry name" value="N-terminal domain of ligase-like"/>
    <property type="match status" value="1"/>
</dbReference>
<keyword evidence="2" id="KW-0597">Phosphoprotein</keyword>
<dbReference type="PANTHER" id="PTHR43439:SF2">
    <property type="entry name" value="ENZYME, PUTATIVE (JCVI)-RELATED"/>
    <property type="match status" value="1"/>
</dbReference>
<proteinExistence type="predicted"/>
<dbReference type="InterPro" id="IPR020845">
    <property type="entry name" value="AMP-binding_CS"/>
</dbReference>
<protein>
    <submittedName>
        <fullName evidence="4">Acetyl-CoA synthetase-like protein</fullName>
    </submittedName>
</protein>
<dbReference type="SUPFAM" id="SSF56801">
    <property type="entry name" value="Acetyl-CoA synthetase-like"/>
    <property type="match status" value="1"/>
</dbReference>
<dbReference type="Gene3D" id="3.40.50.720">
    <property type="entry name" value="NAD(P)-binding Rossmann-like Domain"/>
    <property type="match status" value="1"/>
</dbReference>
<evidence type="ECO:0000313" key="4">
    <source>
        <dbReference type="EMBL" id="KAF2847816.1"/>
    </source>
</evidence>
<dbReference type="SUPFAM" id="SSF51735">
    <property type="entry name" value="NAD(P)-binding Rossmann-fold domains"/>
    <property type="match status" value="1"/>
</dbReference>
<dbReference type="Pfam" id="PF00550">
    <property type="entry name" value="PP-binding"/>
    <property type="match status" value="1"/>
</dbReference>
<evidence type="ECO:0000259" key="3">
    <source>
        <dbReference type="PROSITE" id="PS50075"/>
    </source>
</evidence>
<dbReference type="SUPFAM" id="SSF47336">
    <property type="entry name" value="ACP-like"/>
    <property type="match status" value="1"/>
</dbReference>
<organism evidence="4 5">
    <name type="scientific">Plenodomus tracheiphilus IPT5</name>
    <dbReference type="NCBI Taxonomy" id="1408161"/>
    <lineage>
        <taxon>Eukaryota</taxon>
        <taxon>Fungi</taxon>
        <taxon>Dikarya</taxon>
        <taxon>Ascomycota</taxon>
        <taxon>Pezizomycotina</taxon>
        <taxon>Dothideomycetes</taxon>
        <taxon>Pleosporomycetidae</taxon>
        <taxon>Pleosporales</taxon>
        <taxon>Pleosporineae</taxon>
        <taxon>Leptosphaeriaceae</taxon>
        <taxon>Plenodomus</taxon>
    </lineage>
</organism>
<dbReference type="OrthoDB" id="429813at2759"/>
<dbReference type="Proteomes" id="UP000799423">
    <property type="component" value="Unassembled WGS sequence"/>
</dbReference>
<dbReference type="InterPro" id="IPR013120">
    <property type="entry name" value="FAR_NAD-bd"/>
</dbReference>
<evidence type="ECO:0000313" key="5">
    <source>
        <dbReference type="Proteomes" id="UP000799423"/>
    </source>
</evidence>
<accession>A0A6A7AX05</accession>
<dbReference type="PROSITE" id="PS00455">
    <property type="entry name" value="AMP_BINDING"/>
    <property type="match status" value="1"/>
</dbReference>
<dbReference type="Pfam" id="PF07993">
    <property type="entry name" value="NAD_binding_4"/>
    <property type="match status" value="1"/>
</dbReference>
<dbReference type="InterPro" id="IPR006162">
    <property type="entry name" value="Ppantetheine_attach_site"/>
</dbReference>